<proteinExistence type="predicted"/>
<organism evidence="1 2">
    <name type="scientific">Larimichthys crocea</name>
    <name type="common">Large yellow croaker</name>
    <name type="synonym">Pseudosciaena crocea</name>
    <dbReference type="NCBI Taxonomy" id="215358"/>
    <lineage>
        <taxon>Eukaryota</taxon>
        <taxon>Metazoa</taxon>
        <taxon>Chordata</taxon>
        <taxon>Craniata</taxon>
        <taxon>Vertebrata</taxon>
        <taxon>Euteleostomi</taxon>
        <taxon>Actinopterygii</taxon>
        <taxon>Neopterygii</taxon>
        <taxon>Teleostei</taxon>
        <taxon>Neoteleostei</taxon>
        <taxon>Acanthomorphata</taxon>
        <taxon>Eupercaria</taxon>
        <taxon>Sciaenidae</taxon>
        <taxon>Larimichthys</taxon>
    </lineage>
</organism>
<dbReference type="Proteomes" id="UP000793456">
    <property type="component" value="Chromosome V"/>
</dbReference>
<gene>
    <name evidence="1" type="ORF">E3U43_003601</name>
</gene>
<reference evidence="1" key="1">
    <citation type="submission" date="2018-11" db="EMBL/GenBank/DDBJ databases">
        <title>The sequence and de novo assembly of Larimichthys crocea genome using PacBio and Hi-C technologies.</title>
        <authorList>
            <person name="Xu P."/>
            <person name="Chen B."/>
            <person name="Zhou Z."/>
            <person name="Ke Q."/>
            <person name="Wu Y."/>
            <person name="Bai H."/>
            <person name="Pu F."/>
        </authorList>
    </citation>
    <scope>NUCLEOTIDE SEQUENCE</scope>
    <source>
        <tissue evidence="1">Muscle</tissue>
    </source>
</reference>
<dbReference type="EMBL" id="CM011678">
    <property type="protein sequence ID" value="TMS19280.1"/>
    <property type="molecule type" value="Genomic_DNA"/>
</dbReference>
<accession>A0ACD3RIU0</accession>
<protein>
    <submittedName>
        <fullName evidence="1">Uncharacterized protein</fullName>
    </submittedName>
</protein>
<evidence type="ECO:0000313" key="1">
    <source>
        <dbReference type="EMBL" id="TMS19280.1"/>
    </source>
</evidence>
<sequence>MDVDKMEEKDWKYHGEGNKSLVLSHVQLSRVLRLLKYPAEDSENPPQTVEQAFRQIQNIVDFSSNVMSSLLGEKFIHSGEVVKLPLEFVRQLSIRVQHQRPGGEREVEKTQSVLSSGPVLREQTENALCHQTPDRGTSEQLQNLQDRTSCTETTESTRPAKLSSTTSSSVRTRLQIDGPYDEAFLEKLQKCPTEDDGSVEFAVAKVHQYRVAMTAKDCSIMVALVPSSEKEEDDEGQRQLRDFLSSRPPAFSYSVSILDLDPKPFDSIPRQLRLDQKIVSCYLRTGGALPKGSLPSLPGIFTAAEREDCTLLFHPV</sequence>
<name>A0ACD3RIU0_LARCR</name>
<evidence type="ECO:0000313" key="2">
    <source>
        <dbReference type="Proteomes" id="UP000793456"/>
    </source>
</evidence>
<comment type="caution">
    <text evidence="1">The sequence shown here is derived from an EMBL/GenBank/DDBJ whole genome shotgun (WGS) entry which is preliminary data.</text>
</comment>
<keyword evidence="2" id="KW-1185">Reference proteome</keyword>